<dbReference type="OrthoDB" id="428480at2759"/>
<dbReference type="HOGENOM" id="CLU_007082_0_0_1"/>
<keyword evidence="6" id="KW-0325">Glycoprotein</keyword>
<keyword evidence="4" id="KW-0732">Signal</keyword>
<dbReference type="CDD" id="cd06562">
    <property type="entry name" value="GH20_HexA_HexB-like"/>
    <property type="match status" value="1"/>
</dbReference>
<dbReference type="GO" id="GO:0005975">
    <property type="term" value="P:carbohydrate metabolic process"/>
    <property type="evidence" value="ECO:0007669"/>
    <property type="project" value="InterPro"/>
</dbReference>
<feature type="domain" description="Glycoside hydrolase family 20 catalytic" evidence="9">
    <location>
        <begin position="50"/>
        <end position="364"/>
    </location>
</feature>
<organism evidence="10 11">
    <name type="scientific">Lottia gigantea</name>
    <name type="common">Giant owl limpet</name>
    <dbReference type="NCBI Taxonomy" id="225164"/>
    <lineage>
        <taxon>Eukaryota</taxon>
        <taxon>Metazoa</taxon>
        <taxon>Spiralia</taxon>
        <taxon>Lophotrochozoa</taxon>
        <taxon>Mollusca</taxon>
        <taxon>Gastropoda</taxon>
        <taxon>Patellogastropoda</taxon>
        <taxon>Lottioidea</taxon>
        <taxon>Lottiidae</taxon>
        <taxon>Lottia</taxon>
    </lineage>
</organism>
<proteinExistence type="inferred from homology"/>
<comment type="catalytic activity">
    <reaction evidence="1">
        <text>Hydrolysis of terminal non-reducing N-acetyl-D-hexosamine residues in N-acetyl-beta-D-hexosaminides.</text>
        <dbReference type="EC" id="3.2.1.52"/>
    </reaction>
</comment>
<evidence type="ECO:0000313" key="11">
    <source>
        <dbReference type="Proteomes" id="UP000030746"/>
    </source>
</evidence>
<dbReference type="EMBL" id="KB199906">
    <property type="protein sequence ID" value="ESP03745.1"/>
    <property type="molecule type" value="Genomic_DNA"/>
</dbReference>
<dbReference type="Proteomes" id="UP000030746">
    <property type="component" value="Unassembled WGS sequence"/>
</dbReference>
<dbReference type="OMA" id="RLWSNEK"/>
<evidence type="ECO:0000313" key="10">
    <source>
        <dbReference type="EMBL" id="ESP03745.1"/>
    </source>
</evidence>
<dbReference type="InterPro" id="IPR017853">
    <property type="entry name" value="GH"/>
</dbReference>
<dbReference type="AlphaFoldDB" id="V4CMZ2"/>
<dbReference type="EC" id="3.2.1.52" evidence="3"/>
<evidence type="ECO:0000256" key="5">
    <source>
        <dbReference type="ARBA" id="ARBA00022801"/>
    </source>
</evidence>
<gene>
    <name evidence="10" type="ORF">LOTGIDRAFT_136955</name>
</gene>
<dbReference type="InterPro" id="IPR015883">
    <property type="entry name" value="Glyco_hydro_20_cat"/>
</dbReference>
<dbReference type="PRINTS" id="PR00738">
    <property type="entry name" value="GLHYDRLASE20"/>
</dbReference>
<dbReference type="InterPro" id="IPR025705">
    <property type="entry name" value="Beta_hexosaminidase_sua/sub"/>
</dbReference>
<dbReference type="KEGG" id="lgi:LOTGIDRAFT_136955"/>
<dbReference type="SUPFAM" id="SSF55545">
    <property type="entry name" value="beta-N-acetylhexosaminidase-like domain"/>
    <property type="match status" value="1"/>
</dbReference>
<reference evidence="10 11" key="1">
    <citation type="journal article" date="2013" name="Nature">
        <title>Insights into bilaterian evolution from three spiralian genomes.</title>
        <authorList>
            <person name="Simakov O."/>
            <person name="Marletaz F."/>
            <person name="Cho S.J."/>
            <person name="Edsinger-Gonzales E."/>
            <person name="Havlak P."/>
            <person name="Hellsten U."/>
            <person name="Kuo D.H."/>
            <person name="Larsson T."/>
            <person name="Lv J."/>
            <person name="Arendt D."/>
            <person name="Savage R."/>
            <person name="Osoegawa K."/>
            <person name="de Jong P."/>
            <person name="Grimwood J."/>
            <person name="Chapman J.A."/>
            <person name="Shapiro H."/>
            <person name="Aerts A."/>
            <person name="Otillar R.P."/>
            <person name="Terry A.Y."/>
            <person name="Boore J.L."/>
            <person name="Grigoriev I.V."/>
            <person name="Lindberg D.R."/>
            <person name="Seaver E.C."/>
            <person name="Weisblat D.A."/>
            <person name="Putnam N.H."/>
            <person name="Rokhsar D.S."/>
        </authorList>
    </citation>
    <scope>NUCLEOTIDE SEQUENCE [LARGE SCALE GENOMIC DNA]</scope>
</reference>
<dbReference type="GeneID" id="20233863"/>
<evidence type="ECO:0000256" key="4">
    <source>
        <dbReference type="ARBA" id="ARBA00022729"/>
    </source>
</evidence>
<keyword evidence="7" id="KW-0326">Glycosidase</keyword>
<dbReference type="GO" id="GO:0030203">
    <property type="term" value="P:glycosaminoglycan metabolic process"/>
    <property type="evidence" value="ECO:0007669"/>
    <property type="project" value="TreeGrafter"/>
</dbReference>
<dbReference type="SUPFAM" id="SSF51445">
    <property type="entry name" value="(Trans)glycosidases"/>
    <property type="match status" value="1"/>
</dbReference>
<dbReference type="GO" id="GO:0004563">
    <property type="term" value="F:beta-N-acetylhexosaminidase activity"/>
    <property type="evidence" value="ECO:0007669"/>
    <property type="project" value="UniProtKB-EC"/>
</dbReference>
<dbReference type="RefSeq" id="XP_009045602.1">
    <property type="nucleotide sequence ID" value="XM_009047354.1"/>
</dbReference>
<dbReference type="PANTHER" id="PTHR22600:SF21">
    <property type="entry name" value="BETA-HEXOSAMINIDASE A"/>
    <property type="match status" value="1"/>
</dbReference>
<evidence type="ECO:0000259" key="9">
    <source>
        <dbReference type="Pfam" id="PF00728"/>
    </source>
</evidence>
<name>V4CMZ2_LOTGI</name>
<sequence length="386" mass="45231">LFVKKNRVLIWANEVWGALRGLETFSQIVWKGQDDRLYVKETVISDYPRFQHRGILVDTSRHFLFKEVIFDIIDAMEANKMNVMHWHIVDDQSFPYKSKVYPDLSKKGAFHPEFVYSLEDITEIIHYARFRGVRIMPEFDSPGHTYSWGLSQPELLTQCYQGSNPVKGYFGPIDPSKNATYTFLKNLFDEILTVFQDTYIHLGGDEVPLQCWSSNPDVTNFGIDLSKKAIIYNFRLMKDLRSIGKKRKDGVKFVMWQEVMNNDLQLPNDTLIQIWMGDVMDINRAINLGYNVLYSTCWYLDHVEYGTKWPKYYQCDPADNSMTVDEKKILGGEACLWSEYVDNENYMTTLWPRASATAERLWSHKDVRDLDSAAIRLQEHRCRMLK</sequence>
<dbReference type="GO" id="GO:0006689">
    <property type="term" value="P:ganglioside catabolic process"/>
    <property type="evidence" value="ECO:0007669"/>
    <property type="project" value="TreeGrafter"/>
</dbReference>
<feature type="non-terminal residue" evidence="10">
    <location>
        <position position="1"/>
    </location>
</feature>
<dbReference type="Gene3D" id="3.30.379.10">
    <property type="entry name" value="Chitobiase/beta-hexosaminidase domain 2-like"/>
    <property type="match status" value="1"/>
</dbReference>
<evidence type="ECO:0000256" key="8">
    <source>
        <dbReference type="PIRSR" id="PIRSR625705-1"/>
    </source>
</evidence>
<dbReference type="STRING" id="225164.V4CMZ2"/>
<dbReference type="PANTHER" id="PTHR22600">
    <property type="entry name" value="BETA-HEXOSAMINIDASE"/>
    <property type="match status" value="1"/>
</dbReference>
<evidence type="ECO:0000256" key="6">
    <source>
        <dbReference type="ARBA" id="ARBA00023180"/>
    </source>
</evidence>
<dbReference type="GO" id="GO:0016020">
    <property type="term" value="C:membrane"/>
    <property type="evidence" value="ECO:0007669"/>
    <property type="project" value="TreeGrafter"/>
</dbReference>
<dbReference type="Gene3D" id="3.20.20.80">
    <property type="entry name" value="Glycosidases"/>
    <property type="match status" value="1"/>
</dbReference>
<evidence type="ECO:0000256" key="3">
    <source>
        <dbReference type="ARBA" id="ARBA00012663"/>
    </source>
</evidence>
<dbReference type="FunFam" id="3.20.20.80:FF:000063">
    <property type="entry name" value="Beta-hexosaminidase"/>
    <property type="match status" value="1"/>
</dbReference>
<dbReference type="InterPro" id="IPR029018">
    <property type="entry name" value="Hex-like_dom2"/>
</dbReference>
<comment type="similarity">
    <text evidence="2">Belongs to the glycosyl hydrolase 20 family.</text>
</comment>
<dbReference type="GO" id="GO:0005764">
    <property type="term" value="C:lysosome"/>
    <property type="evidence" value="ECO:0007669"/>
    <property type="project" value="TreeGrafter"/>
</dbReference>
<keyword evidence="5" id="KW-0378">Hydrolase</keyword>
<keyword evidence="11" id="KW-1185">Reference proteome</keyword>
<accession>V4CMZ2</accession>
<feature type="active site" description="Proton donor" evidence="8">
    <location>
        <position position="206"/>
    </location>
</feature>
<evidence type="ECO:0000256" key="7">
    <source>
        <dbReference type="ARBA" id="ARBA00023295"/>
    </source>
</evidence>
<protein>
    <recommendedName>
        <fullName evidence="3">beta-N-acetylhexosaminidase</fullName>
        <ecNumber evidence="3">3.2.1.52</ecNumber>
    </recommendedName>
</protein>
<evidence type="ECO:0000256" key="2">
    <source>
        <dbReference type="ARBA" id="ARBA00006285"/>
    </source>
</evidence>
<evidence type="ECO:0000256" key="1">
    <source>
        <dbReference type="ARBA" id="ARBA00001231"/>
    </source>
</evidence>
<dbReference type="Pfam" id="PF00728">
    <property type="entry name" value="Glyco_hydro_20"/>
    <property type="match status" value="1"/>
</dbReference>
<dbReference type="CTD" id="20233863"/>